<keyword evidence="1" id="KW-0472">Membrane</keyword>
<keyword evidence="1" id="KW-1133">Transmembrane helix</keyword>
<gene>
    <name evidence="2" type="ORF">JZO70_12185</name>
</gene>
<feature type="transmembrane region" description="Helical" evidence="1">
    <location>
        <begin position="62"/>
        <end position="85"/>
    </location>
</feature>
<evidence type="ECO:0000256" key="1">
    <source>
        <dbReference type="SAM" id="Phobius"/>
    </source>
</evidence>
<keyword evidence="1" id="KW-0812">Transmembrane</keyword>
<accession>A0ABS3LBA7</accession>
<evidence type="ECO:0000313" key="2">
    <source>
        <dbReference type="EMBL" id="MBO1306927.1"/>
    </source>
</evidence>
<comment type="caution">
    <text evidence="2">The sequence shown here is derived from an EMBL/GenBank/DDBJ whole genome shotgun (WGS) entry which is preliminary data.</text>
</comment>
<feature type="transmembrane region" description="Helical" evidence="1">
    <location>
        <begin position="6"/>
        <end position="25"/>
    </location>
</feature>
<dbReference type="RefSeq" id="WP_207673844.1">
    <property type="nucleotide sequence ID" value="NZ_JAFREM010000018.1"/>
</dbReference>
<feature type="transmembrane region" description="Helical" evidence="1">
    <location>
        <begin position="32"/>
        <end position="50"/>
    </location>
</feature>
<dbReference type="EMBL" id="JAFREM010000018">
    <property type="protein sequence ID" value="MBO1306927.1"/>
    <property type="molecule type" value="Genomic_DNA"/>
</dbReference>
<name>A0ABS3LBA7_9ENTE</name>
<proteinExistence type="predicted"/>
<protein>
    <submittedName>
        <fullName evidence="2">Uncharacterized protein</fullName>
    </submittedName>
</protein>
<reference evidence="2 3" key="1">
    <citation type="submission" date="2021-03" db="EMBL/GenBank/DDBJ databases">
        <title>Enterococcal diversity collection.</title>
        <authorList>
            <person name="Gilmore M.S."/>
            <person name="Schwartzman J."/>
            <person name="Van Tyne D."/>
            <person name="Martin M."/>
            <person name="Earl A.M."/>
            <person name="Manson A.L."/>
            <person name="Straub T."/>
            <person name="Salamzade R."/>
            <person name="Saavedra J."/>
            <person name="Lebreton F."/>
            <person name="Prichula J."/>
            <person name="Schaufler K."/>
            <person name="Gaca A."/>
            <person name="Sgardioli B."/>
            <person name="Wagenaar J."/>
            <person name="Strong T."/>
        </authorList>
    </citation>
    <scope>NUCLEOTIDE SEQUENCE [LARGE SCALE GENOMIC DNA]</scope>
    <source>
        <strain evidence="2 3">669A</strain>
    </source>
</reference>
<sequence>MDTGRIAANIIYIIFISMSLIYFYLFKRNKTFVHLYCSLIPTFVSIYLMMNHHYYQPSEASRMIRILLIVSLAAFAAYWGIYSLVRRKD</sequence>
<keyword evidence="3" id="KW-1185">Reference proteome</keyword>
<organism evidence="2 3">
    <name type="scientific">Candidatus Enterococcus moelleringii</name>
    <dbReference type="NCBI Taxonomy" id="2815325"/>
    <lineage>
        <taxon>Bacteria</taxon>
        <taxon>Bacillati</taxon>
        <taxon>Bacillota</taxon>
        <taxon>Bacilli</taxon>
        <taxon>Lactobacillales</taxon>
        <taxon>Enterococcaceae</taxon>
        <taxon>Enterococcus</taxon>
    </lineage>
</organism>
<evidence type="ECO:0000313" key="3">
    <source>
        <dbReference type="Proteomes" id="UP000664601"/>
    </source>
</evidence>
<dbReference type="Proteomes" id="UP000664601">
    <property type="component" value="Unassembled WGS sequence"/>
</dbReference>